<dbReference type="InterPro" id="IPR052512">
    <property type="entry name" value="4CMD/NDH-1_regulator"/>
</dbReference>
<dbReference type="InterPro" id="IPR003779">
    <property type="entry name" value="CMD-like"/>
</dbReference>
<dbReference type="SUPFAM" id="SSF69118">
    <property type="entry name" value="AhpD-like"/>
    <property type="match status" value="1"/>
</dbReference>
<name>A0AA35WI47_GEOBA</name>
<dbReference type="Gene3D" id="1.20.1290.10">
    <property type="entry name" value="AhpD-like"/>
    <property type="match status" value="1"/>
</dbReference>
<evidence type="ECO:0000313" key="3">
    <source>
        <dbReference type="Proteomes" id="UP001174909"/>
    </source>
</evidence>
<reference evidence="2" key="1">
    <citation type="submission" date="2023-03" db="EMBL/GenBank/DDBJ databases">
        <authorList>
            <person name="Steffen K."/>
            <person name="Cardenas P."/>
        </authorList>
    </citation>
    <scope>NUCLEOTIDE SEQUENCE</scope>
</reference>
<dbReference type="GO" id="GO:0051920">
    <property type="term" value="F:peroxiredoxin activity"/>
    <property type="evidence" value="ECO:0007669"/>
    <property type="project" value="InterPro"/>
</dbReference>
<dbReference type="PANTHER" id="PTHR33570">
    <property type="entry name" value="4-CARBOXYMUCONOLACTONE DECARBOXYLASE FAMILY PROTEIN"/>
    <property type="match status" value="1"/>
</dbReference>
<accession>A0AA35WI47</accession>
<proteinExistence type="predicted"/>
<feature type="domain" description="Carboxymuconolactone decarboxylase-like" evidence="1">
    <location>
        <begin position="36"/>
        <end position="114"/>
    </location>
</feature>
<dbReference type="PANTHER" id="PTHR33570:SF10">
    <property type="entry name" value="GAMMA-CARBOXYMUCONOLACTONE DECARBOXYLASE"/>
    <property type="match status" value="1"/>
</dbReference>
<gene>
    <name evidence="2" type="ORF">GBAR_LOCUS10919</name>
</gene>
<keyword evidence="3" id="KW-1185">Reference proteome</keyword>
<evidence type="ECO:0000313" key="2">
    <source>
        <dbReference type="EMBL" id="CAI8018086.1"/>
    </source>
</evidence>
<evidence type="ECO:0000259" key="1">
    <source>
        <dbReference type="Pfam" id="PF02627"/>
    </source>
</evidence>
<dbReference type="EMBL" id="CASHTH010001687">
    <property type="protein sequence ID" value="CAI8018086.1"/>
    <property type="molecule type" value="Genomic_DNA"/>
</dbReference>
<dbReference type="AlphaFoldDB" id="A0AA35WI47"/>
<dbReference type="InterPro" id="IPR029032">
    <property type="entry name" value="AhpD-like"/>
</dbReference>
<protein>
    <submittedName>
        <fullName evidence="2">4-carboxymuconolactone decarboxylase</fullName>
    </submittedName>
</protein>
<organism evidence="2 3">
    <name type="scientific">Geodia barretti</name>
    <name type="common">Barrett's horny sponge</name>
    <dbReference type="NCBI Taxonomy" id="519541"/>
    <lineage>
        <taxon>Eukaryota</taxon>
        <taxon>Metazoa</taxon>
        <taxon>Porifera</taxon>
        <taxon>Demospongiae</taxon>
        <taxon>Heteroscleromorpha</taxon>
        <taxon>Tetractinellida</taxon>
        <taxon>Astrophorina</taxon>
        <taxon>Geodiidae</taxon>
        <taxon>Geodia</taxon>
    </lineage>
</organism>
<dbReference type="Pfam" id="PF02627">
    <property type="entry name" value="CMD"/>
    <property type="match status" value="1"/>
</dbReference>
<dbReference type="Proteomes" id="UP001174909">
    <property type="component" value="Unassembled WGS sequence"/>
</dbReference>
<comment type="caution">
    <text evidence="2">The sequence shown here is derived from an EMBL/GenBank/DDBJ whole genome shotgun (WGS) entry which is preliminary data.</text>
</comment>
<sequence length="117" mass="12682">MEARGRQLREQLFGAEGQQGYASALEDLAPDLRVLTYQYGFGEIFFRPGLDLKSRVVCTTAALAALKADAQLRNFLRAGPRVGFSKQEIVEVLIQTGGYAGYPAALNAISIAAEAWS</sequence>